<dbReference type="SFLD" id="SFLDG01152">
    <property type="entry name" value="Main.3:_Omega-_and_Tau-like"/>
    <property type="match status" value="1"/>
</dbReference>
<evidence type="ECO:0000256" key="1">
    <source>
        <dbReference type="ARBA" id="ARBA00012452"/>
    </source>
</evidence>
<feature type="domain" description="GST N-terminal" evidence="5">
    <location>
        <begin position="4"/>
        <end position="83"/>
    </location>
</feature>
<dbReference type="InterPro" id="IPR036282">
    <property type="entry name" value="Glutathione-S-Trfase_C_sf"/>
</dbReference>
<evidence type="ECO:0000259" key="6">
    <source>
        <dbReference type="PROSITE" id="PS50405"/>
    </source>
</evidence>
<feature type="domain" description="GST C-terminal" evidence="6">
    <location>
        <begin position="88"/>
        <end position="214"/>
    </location>
</feature>
<dbReference type="PROSITE" id="PS50405">
    <property type="entry name" value="GST_CTER"/>
    <property type="match status" value="1"/>
</dbReference>
<organism evidence="7 8">
    <name type="scientific">Rubus argutus</name>
    <name type="common">Southern blackberry</name>
    <dbReference type="NCBI Taxonomy" id="59490"/>
    <lineage>
        <taxon>Eukaryota</taxon>
        <taxon>Viridiplantae</taxon>
        <taxon>Streptophyta</taxon>
        <taxon>Embryophyta</taxon>
        <taxon>Tracheophyta</taxon>
        <taxon>Spermatophyta</taxon>
        <taxon>Magnoliopsida</taxon>
        <taxon>eudicotyledons</taxon>
        <taxon>Gunneridae</taxon>
        <taxon>Pentapetalae</taxon>
        <taxon>rosids</taxon>
        <taxon>fabids</taxon>
        <taxon>Rosales</taxon>
        <taxon>Rosaceae</taxon>
        <taxon>Rosoideae</taxon>
        <taxon>Rosoideae incertae sedis</taxon>
        <taxon>Rubus</taxon>
    </lineage>
</organism>
<dbReference type="GO" id="GO:0005737">
    <property type="term" value="C:cytoplasm"/>
    <property type="evidence" value="ECO:0007669"/>
    <property type="project" value="TreeGrafter"/>
</dbReference>
<dbReference type="InterPro" id="IPR040079">
    <property type="entry name" value="Glutathione_S-Trfase"/>
</dbReference>
<dbReference type="Proteomes" id="UP001457282">
    <property type="component" value="Unassembled WGS sequence"/>
</dbReference>
<protein>
    <recommendedName>
        <fullName evidence="1">glutathione transferase</fullName>
        <ecNumber evidence="1">2.5.1.18</ecNumber>
    </recommendedName>
</protein>
<dbReference type="InterPro" id="IPR010987">
    <property type="entry name" value="Glutathione-S-Trfase_C-like"/>
</dbReference>
<dbReference type="PANTHER" id="PTHR11260">
    <property type="entry name" value="GLUTATHIONE S-TRANSFERASE, GST, SUPERFAMILY, GST DOMAIN CONTAINING"/>
    <property type="match status" value="1"/>
</dbReference>
<dbReference type="SFLD" id="SFLDG00358">
    <property type="entry name" value="Main_(cytGST)"/>
    <property type="match status" value="1"/>
</dbReference>
<dbReference type="PROSITE" id="PS50404">
    <property type="entry name" value="GST_NTER"/>
    <property type="match status" value="1"/>
</dbReference>
<dbReference type="CDD" id="cd03058">
    <property type="entry name" value="GST_N_Tau"/>
    <property type="match status" value="1"/>
</dbReference>
<dbReference type="CDD" id="cd03185">
    <property type="entry name" value="GST_C_Tau"/>
    <property type="match status" value="1"/>
</dbReference>
<dbReference type="InterPro" id="IPR036249">
    <property type="entry name" value="Thioredoxin-like_sf"/>
</dbReference>
<dbReference type="AlphaFoldDB" id="A0AAW1X2Y1"/>
<dbReference type="EMBL" id="JBEDUW010000005">
    <property type="protein sequence ID" value="KAK9930359.1"/>
    <property type="molecule type" value="Genomic_DNA"/>
</dbReference>
<reference evidence="7 8" key="1">
    <citation type="journal article" date="2023" name="G3 (Bethesda)">
        <title>A chromosome-length genome assembly and annotation of blackberry (Rubus argutus, cv. 'Hillquist').</title>
        <authorList>
            <person name="Bruna T."/>
            <person name="Aryal R."/>
            <person name="Dudchenko O."/>
            <person name="Sargent D.J."/>
            <person name="Mead D."/>
            <person name="Buti M."/>
            <person name="Cavallini A."/>
            <person name="Hytonen T."/>
            <person name="Andres J."/>
            <person name="Pham M."/>
            <person name="Weisz D."/>
            <person name="Mascagni F."/>
            <person name="Usai G."/>
            <person name="Natali L."/>
            <person name="Bassil N."/>
            <person name="Fernandez G.E."/>
            <person name="Lomsadze A."/>
            <person name="Armour M."/>
            <person name="Olukolu B."/>
            <person name="Poorten T."/>
            <person name="Britton C."/>
            <person name="Davik J."/>
            <person name="Ashrafi H."/>
            <person name="Aiden E.L."/>
            <person name="Borodovsky M."/>
            <person name="Worthington M."/>
        </authorList>
    </citation>
    <scope>NUCLEOTIDE SEQUENCE [LARGE SCALE GENOMIC DNA]</scope>
    <source>
        <strain evidence="7">PI 553951</strain>
    </source>
</reference>
<comment type="catalytic activity">
    <reaction evidence="3">
        <text>RX + glutathione = an S-substituted glutathione + a halide anion + H(+)</text>
        <dbReference type="Rhea" id="RHEA:16437"/>
        <dbReference type="ChEBI" id="CHEBI:15378"/>
        <dbReference type="ChEBI" id="CHEBI:16042"/>
        <dbReference type="ChEBI" id="CHEBI:17792"/>
        <dbReference type="ChEBI" id="CHEBI:57925"/>
        <dbReference type="ChEBI" id="CHEBI:90779"/>
        <dbReference type="EC" id="2.5.1.18"/>
    </reaction>
</comment>
<dbReference type="Pfam" id="PF00043">
    <property type="entry name" value="GST_C"/>
    <property type="match status" value="1"/>
</dbReference>
<gene>
    <name evidence="7" type="ORF">M0R45_027398</name>
</gene>
<dbReference type="InterPro" id="IPR045073">
    <property type="entry name" value="Omega/Tau-like"/>
</dbReference>
<evidence type="ECO:0000256" key="4">
    <source>
        <dbReference type="RuleBase" id="RU003494"/>
    </source>
</evidence>
<dbReference type="InterPro" id="IPR045074">
    <property type="entry name" value="GST_C_Tau"/>
</dbReference>
<evidence type="ECO:0000313" key="7">
    <source>
        <dbReference type="EMBL" id="KAK9930359.1"/>
    </source>
</evidence>
<dbReference type="GO" id="GO:0006749">
    <property type="term" value="P:glutathione metabolic process"/>
    <property type="evidence" value="ECO:0007669"/>
    <property type="project" value="InterPro"/>
</dbReference>
<dbReference type="SUPFAM" id="SSF47616">
    <property type="entry name" value="GST C-terminal domain-like"/>
    <property type="match status" value="1"/>
</dbReference>
<dbReference type="GO" id="GO:0004364">
    <property type="term" value="F:glutathione transferase activity"/>
    <property type="evidence" value="ECO:0007669"/>
    <property type="project" value="UniProtKB-EC"/>
</dbReference>
<dbReference type="FunFam" id="3.40.30.10:FF:000014">
    <property type="entry name" value="Tau class glutathione S-transferase"/>
    <property type="match status" value="1"/>
</dbReference>
<comment type="similarity">
    <text evidence="4">Belongs to the GST superfamily.</text>
</comment>
<evidence type="ECO:0000256" key="3">
    <source>
        <dbReference type="ARBA" id="ARBA00047960"/>
    </source>
</evidence>
<proteinExistence type="inferred from homology"/>
<accession>A0AAW1X2Y1</accession>
<dbReference type="EC" id="2.5.1.18" evidence="1"/>
<dbReference type="Gene3D" id="1.20.1050.10">
    <property type="match status" value="1"/>
</dbReference>
<evidence type="ECO:0000313" key="8">
    <source>
        <dbReference type="Proteomes" id="UP001457282"/>
    </source>
</evidence>
<sequence>MSGETVKLLGYWPSPLALRVKWALKLKEIEYEYVEEDIQNKSPLLLEYNPVHKKIPVLVHGGKPLAESLVILEYLDETWKHNPILPDDPYERAQARFWARFVDEKCMPSIMSAFTKKGEEKAKAAKEARENLKILESGLGKKQFFGGESVGFVDIAAGWIGYWTRMFEKVAEVNIIDTAMMPLLESWFQRVLQVPILKECLPPQDRLLKQVKGFHKILTGGSS</sequence>
<evidence type="ECO:0000259" key="5">
    <source>
        <dbReference type="PROSITE" id="PS50404"/>
    </source>
</evidence>
<dbReference type="PANTHER" id="PTHR11260:SF695">
    <property type="entry name" value="GLUTATHIONE TRANSFERASE"/>
    <property type="match status" value="1"/>
</dbReference>
<dbReference type="Gene3D" id="3.40.30.10">
    <property type="entry name" value="Glutaredoxin"/>
    <property type="match status" value="1"/>
</dbReference>
<dbReference type="Pfam" id="PF02798">
    <property type="entry name" value="GST_N"/>
    <property type="match status" value="1"/>
</dbReference>
<dbReference type="SFLD" id="SFLDS00019">
    <property type="entry name" value="Glutathione_Transferase_(cytos"/>
    <property type="match status" value="1"/>
</dbReference>
<dbReference type="InterPro" id="IPR004046">
    <property type="entry name" value="GST_C"/>
</dbReference>
<dbReference type="SUPFAM" id="SSF52833">
    <property type="entry name" value="Thioredoxin-like"/>
    <property type="match status" value="1"/>
</dbReference>
<name>A0AAW1X2Y1_RUBAR</name>
<keyword evidence="8" id="KW-1185">Reference proteome</keyword>
<dbReference type="FunFam" id="1.20.1050.10:FF:000012">
    <property type="entry name" value="Tau class glutathione S-transferase"/>
    <property type="match status" value="1"/>
</dbReference>
<comment type="caution">
    <text evidence="7">The sequence shown here is derived from an EMBL/GenBank/DDBJ whole genome shotgun (WGS) entry which is preliminary data.</text>
</comment>
<dbReference type="InterPro" id="IPR004045">
    <property type="entry name" value="Glutathione_S-Trfase_N"/>
</dbReference>
<keyword evidence="2" id="KW-0808">Transferase</keyword>
<evidence type="ECO:0000256" key="2">
    <source>
        <dbReference type="ARBA" id="ARBA00022679"/>
    </source>
</evidence>